<sequence length="238" mass="27393">MKNGLKISVLLLGIIFFGCVHNKEELKVEYYETGDVKAIGTLKDTKRVGVWAFYDELGTRVDSIVYQNGKKNGWLRGYDLRIRQLDKEGQYKDDKETGVWKTYHAGGTVHTIETFEKGNKIGESVYYYAGGNPKISILYNNQGQKHGLTTEYYTNGLVAVTGQYEQDVPSGTWKEYYENNKLKESYSYQSGLWHGVYEKYHANGLLATKGMYNQDTRTGIWKYYDEKGNELDNEIIEE</sequence>
<proteinExistence type="predicted"/>
<evidence type="ECO:0000313" key="2">
    <source>
        <dbReference type="Proteomes" id="UP001500459"/>
    </source>
</evidence>
<comment type="caution">
    <text evidence="1">The sequence shown here is derived from an EMBL/GenBank/DDBJ whole genome shotgun (WGS) entry which is preliminary data.</text>
</comment>
<dbReference type="PANTHER" id="PTHR33706">
    <property type="entry name" value="MORN VARIANT REPEAT PROTEIN"/>
    <property type="match status" value="1"/>
</dbReference>
<dbReference type="PROSITE" id="PS51257">
    <property type="entry name" value="PROKAR_LIPOPROTEIN"/>
    <property type="match status" value="1"/>
</dbReference>
<keyword evidence="2" id="KW-1185">Reference proteome</keyword>
<accession>A0ABP7XE07</accession>
<dbReference type="InterPro" id="IPR011652">
    <property type="entry name" value="MORN_2"/>
</dbReference>
<dbReference type="PANTHER" id="PTHR33706:SF1">
    <property type="entry name" value="TPR REPEAT PROTEIN"/>
    <property type="match status" value="1"/>
</dbReference>
<organism evidence="1 2">
    <name type="scientific">Aquimarina addita</name>
    <dbReference type="NCBI Taxonomy" id="870485"/>
    <lineage>
        <taxon>Bacteria</taxon>
        <taxon>Pseudomonadati</taxon>
        <taxon>Bacteroidota</taxon>
        <taxon>Flavobacteriia</taxon>
        <taxon>Flavobacteriales</taxon>
        <taxon>Flavobacteriaceae</taxon>
        <taxon>Aquimarina</taxon>
    </lineage>
</organism>
<evidence type="ECO:0000313" key="1">
    <source>
        <dbReference type="EMBL" id="GAA4110589.1"/>
    </source>
</evidence>
<dbReference type="Proteomes" id="UP001500459">
    <property type="component" value="Unassembled WGS sequence"/>
</dbReference>
<dbReference type="RefSeq" id="WP_344924948.1">
    <property type="nucleotide sequence ID" value="NZ_BAABCW010000002.1"/>
</dbReference>
<gene>
    <name evidence="1" type="ORF">GCM10022393_07740</name>
</gene>
<evidence type="ECO:0008006" key="3">
    <source>
        <dbReference type="Google" id="ProtNLM"/>
    </source>
</evidence>
<name>A0ABP7XE07_9FLAO</name>
<dbReference type="Gene3D" id="2.20.110.10">
    <property type="entry name" value="Histone H3 K4-specific methyltransferase SET7/9 N-terminal domain"/>
    <property type="match status" value="2"/>
</dbReference>
<dbReference type="Gene3D" id="3.90.930.1">
    <property type="match status" value="1"/>
</dbReference>
<dbReference type="Pfam" id="PF07661">
    <property type="entry name" value="MORN_2"/>
    <property type="match status" value="1"/>
</dbReference>
<dbReference type="EMBL" id="BAABCW010000002">
    <property type="protein sequence ID" value="GAA4110589.1"/>
    <property type="molecule type" value="Genomic_DNA"/>
</dbReference>
<reference evidence="2" key="1">
    <citation type="journal article" date="2019" name="Int. J. Syst. Evol. Microbiol.">
        <title>The Global Catalogue of Microorganisms (GCM) 10K type strain sequencing project: providing services to taxonomists for standard genome sequencing and annotation.</title>
        <authorList>
            <consortium name="The Broad Institute Genomics Platform"/>
            <consortium name="The Broad Institute Genome Sequencing Center for Infectious Disease"/>
            <person name="Wu L."/>
            <person name="Ma J."/>
        </authorList>
    </citation>
    <scope>NUCLEOTIDE SEQUENCE [LARGE SCALE GENOMIC DNA]</scope>
    <source>
        <strain evidence="2">JCM 17106</strain>
    </source>
</reference>
<dbReference type="SUPFAM" id="SSF82185">
    <property type="entry name" value="Histone H3 K4-specific methyltransferase SET7/9 N-terminal domain"/>
    <property type="match status" value="3"/>
</dbReference>
<protein>
    <recommendedName>
        <fullName evidence="3">Toxin-antitoxin system YwqK family antitoxin</fullName>
    </recommendedName>
</protein>